<keyword evidence="3" id="KW-1185">Reference proteome</keyword>
<feature type="domain" description="DUF2383" evidence="1">
    <location>
        <begin position="7"/>
        <end position="113"/>
    </location>
</feature>
<evidence type="ECO:0000313" key="2">
    <source>
        <dbReference type="EMBL" id="MBB4097271.1"/>
    </source>
</evidence>
<dbReference type="PIRSF" id="PIRSF029477">
    <property type="entry name" value="UCP029477"/>
    <property type="match status" value="1"/>
</dbReference>
<dbReference type="AlphaFoldDB" id="A0A7W6JPQ0"/>
<dbReference type="Pfam" id="PF09537">
    <property type="entry name" value="DUF2383"/>
    <property type="match status" value="1"/>
</dbReference>
<dbReference type="NCBIfam" id="TIGR02284">
    <property type="entry name" value="PA2169 family four-helix-bundle protein"/>
    <property type="match status" value="1"/>
</dbReference>
<dbReference type="InterPro" id="IPR011971">
    <property type="entry name" value="CHP02284"/>
</dbReference>
<dbReference type="Proteomes" id="UP000557392">
    <property type="component" value="Unassembled WGS sequence"/>
</dbReference>
<dbReference type="InterPro" id="IPR012347">
    <property type="entry name" value="Ferritin-like"/>
</dbReference>
<proteinExistence type="predicted"/>
<dbReference type="InterPro" id="IPR016920">
    <property type="entry name" value="UCP029477"/>
</dbReference>
<dbReference type="Gene3D" id="1.20.1260.10">
    <property type="match status" value="1"/>
</dbReference>
<reference evidence="2 3" key="1">
    <citation type="submission" date="2020-08" db="EMBL/GenBank/DDBJ databases">
        <title>Genomic Encyclopedia of Type Strains, Phase IV (KMG-IV): sequencing the most valuable type-strain genomes for metagenomic binning, comparative biology and taxonomic classification.</title>
        <authorList>
            <person name="Goeker M."/>
        </authorList>
    </citation>
    <scope>NUCLEOTIDE SEQUENCE [LARGE SCALE GENOMIC DNA]</scope>
    <source>
        <strain evidence="2 3">DSM 101806</strain>
    </source>
</reference>
<evidence type="ECO:0000259" key="1">
    <source>
        <dbReference type="Pfam" id="PF09537"/>
    </source>
</evidence>
<organism evidence="2 3">
    <name type="scientific">Sphingomonas kyeonggiensis</name>
    <dbReference type="NCBI Taxonomy" id="1268553"/>
    <lineage>
        <taxon>Bacteria</taxon>
        <taxon>Pseudomonadati</taxon>
        <taxon>Pseudomonadota</taxon>
        <taxon>Alphaproteobacteria</taxon>
        <taxon>Sphingomonadales</taxon>
        <taxon>Sphingomonadaceae</taxon>
        <taxon>Sphingomonas</taxon>
    </lineage>
</organism>
<dbReference type="InterPro" id="IPR019052">
    <property type="entry name" value="DUF2383"/>
</dbReference>
<evidence type="ECO:0000313" key="3">
    <source>
        <dbReference type="Proteomes" id="UP000557392"/>
    </source>
</evidence>
<comment type="caution">
    <text evidence="2">The sequence shown here is derived from an EMBL/GenBank/DDBJ whole genome shotgun (WGS) entry which is preliminary data.</text>
</comment>
<dbReference type="RefSeq" id="WP_183994767.1">
    <property type="nucleotide sequence ID" value="NZ_JACIEH010000001.1"/>
</dbReference>
<name>A0A7W6JPQ0_9SPHN</name>
<gene>
    <name evidence="2" type="ORF">GGR46_000804</name>
</gene>
<protein>
    <submittedName>
        <fullName evidence="2">Uncharacterized protein (TIGR02284 family)</fullName>
    </submittedName>
</protein>
<accession>A0A7W6JPQ0</accession>
<dbReference type="EMBL" id="JACIEH010000001">
    <property type="protein sequence ID" value="MBB4097271.1"/>
    <property type="molecule type" value="Genomic_DNA"/>
</dbReference>
<sequence length="150" mass="16728">MTTNHDVSKLDDLIVTTIDSVRGYEHSARHADAGRFVQFFEDMADERRRVIDALSAKSRELGGTPAEYGSTAATIHRRVEDFRRVLGGGDAAILSEIERGEDYLKEEFDRVLADERMSPGAIGVVRECYTSVLKGHDTTKKLRDLLQAAD</sequence>